<comment type="caution">
    <text evidence="2">The sequence shown here is derived from an EMBL/GenBank/DDBJ whole genome shotgun (WGS) entry which is preliminary data.</text>
</comment>
<dbReference type="CDD" id="cd16936">
    <property type="entry name" value="HATPase_RsbW-like"/>
    <property type="match status" value="1"/>
</dbReference>
<organism evidence="2 3">
    <name type="scientific">Brumicola pallidula DSM 14239 = ACAM 615</name>
    <dbReference type="NCBI Taxonomy" id="1121922"/>
    <lineage>
        <taxon>Bacteria</taxon>
        <taxon>Pseudomonadati</taxon>
        <taxon>Pseudomonadota</taxon>
        <taxon>Gammaproteobacteria</taxon>
        <taxon>Alteromonadales</taxon>
        <taxon>Alteromonadaceae</taxon>
        <taxon>Brumicola</taxon>
    </lineage>
</organism>
<dbReference type="OrthoDB" id="9811749at2"/>
<accession>K6Y6S1</accession>
<evidence type="ECO:0000313" key="3">
    <source>
        <dbReference type="Proteomes" id="UP000006251"/>
    </source>
</evidence>
<protein>
    <recommendedName>
        <fullName evidence="1">Histidine kinase/HSP90-like ATPase domain-containing protein</fullName>
    </recommendedName>
</protein>
<dbReference type="Gene3D" id="3.30.565.10">
    <property type="entry name" value="Histidine kinase-like ATPase, C-terminal domain"/>
    <property type="match status" value="1"/>
</dbReference>
<reference evidence="3" key="1">
    <citation type="journal article" date="2014" name="Environ. Microbiol.">
        <title>Comparative genomics of the marine bacterial genus Glaciecola reveals the high degree of genomic diversity and genomic characteristic for cold adaptation.</title>
        <authorList>
            <person name="Qin Q.L."/>
            <person name="Xie B.B."/>
            <person name="Yu Y."/>
            <person name="Shu Y.L."/>
            <person name="Rong J.C."/>
            <person name="Zhang Y.J."/>
            <person name="Zhao D.L."/>
            <person name="Chen X.L."/>
            <person name="Zhang X.Y."/>
            <person name="Chen B."/>
            <person name="Zhou B.C."/>
            <person name="Zhang Y.Z."/>
        </authorList>
    </citation>
    <scope>NUCLEOTIDE SEQUENCE [LARGE SCALE GENOMIC DNA]</scope>
    <source>
        <strain evidence="3">ACAM 615</strain>
    </source>
</reference>
<dbReference type="Pfam" id="PF13581">
    <property type="entry name" value="HATPase_c_2"/>
    <property type="match status" value="1"/>
</dbReference>
<gene>
    <name evidence="2" type="ORF">GPAL_1625</name>
</gene>
<name>K6Y6S1_9ALTE</name>
<dbReference type="InterPro" id="IPR036890">
    <property type="entry name" value="HATPase_C_sf"/>
</dbReference>
<proteinExistence type="predicted"/>
<dbReference type="SUPFAM" id="SSF55874">
    <property type="entry name" value="ATPase domain of HSP90 chaperone/DNA topoisomerase II/histidine kinase"/>
    <property type="match status" value="1"/>
</dbReference>
<dbReference type="AlphaFoldDB" id="K6Y6S1"/>
<evidence type="ECO:0000313" key="2">
    <source>
        <dbReference type="EMBL" id="GAC28489.1"/>
    </source>
</evidence>
<keyword evidence="3" id="KW-1185">Reference proteome</keyword>
<dbReference type="RefSeq" id="WP_006010709.1">
    <property type="nucleotide sequence ID" value="NZ_AUAV01000015.1"/>
</dbReference>
<dbReference type="STRING" id="1121922.GCA_000428905_02876"/>
<sequence>MMNRFDVTKKIKNLQGDKVLPQLSYAAMPAWEWQLKLGVERLRCGNPIPIIMDQIYAIEGDEPQWENLYTILTELFVNAMDHGVLSLNSALKNSAEGFGQYFDEREKKLNNVDTGFVHIALKRFNEKVGGKILITVKDSGPGFDVSDVMKKLDTMNDAERVYSGRGLKLVKHLCETLEFKEKGSLVEVTYVWR</sequence>
<dbReference type="InterPro" id="IPR003594">
    <property type="entry name" value="HATPase_dom"/>
</dbReference>
<feature type="domain" description="Histidine kinase/HSP90-like ATPase" evidence="1">
    <location>
        <begin position="59"/>
        <end position="189"/>
    </location>
</feature>
<dbReference type="Proteomes" id="UP000006251">
    <property type="component" value="Unassembled WGS sequence"/>
</dbReference>
<evidence type="ECO:0000259" key="1">
    <source>
        <dbReference type="Pfam" id="PF13581"/>
    </source>
</evidence>
<dbReference type="EMBL" id="BAEQ01000024">
    <property type="protein sequence ID" value="GAC28489.1"/>
    <property type="molecule type" value="Genomic_DNA"/>
</dbReference>